<reference evidence="4" key="1">
    <citation type="journal article" date="2019" name="Int. J. Syst. Evol. Microbiol.">
        <title>The Global Catalogue of Microorganisms (GCM) 10K type strain sequencing project: providing services to taxonomists for standard genome sequencing and annotation.</title>
        <authorList>
            <consortium name="The Broad Institute Genomics Platform"/>
            <consortium name="The Broad Institute Genome Sequencing Center for Infectious Disease"/>
            <person name="Wu L."/>
            <person name="Ma J."/>
        </authorList>
    </citation>
    <scope>NUCLEOTIDE SEQUENCE [LARGE SCALE GENOMIC DNA]</scope>
    <source>
        <strain evidence="4">NBRC 103627</strain>
    </source>
</reference>
<dbReference type="Pfam" id="PF10020">
    <property type="entry name" value="DUF2262"/>
    <property type="match status" value="1"/>
</dbReference>
<dbReference type="InterPro" id="IPR054286">
    <property type="entry name" value="DUF7021"/>
</dbReference>
<dbReference type="Proteomes" id="UP001596003">
    <property type="component" value="Unassembled WGS sequence"/>
</dbReference>
<protein>
    <submittedName>
        <fullName evidence="3">DUF2262 domain-containing protein</fullName>
    </submittedName>
</protein>
<dbReference type="EMBL" id="JBHSFY010000001">
    <property type="protein sequence ID" value="MFC4476025.1"/>
    <property type="molecule type" value="Genomic_DNA"/>
</dbReference>
<dbReference type="InterPro" id="IPR019260">
    <property type="entry name" value="DUF2262"/>
</dbReference>
<evidence type="ECO:0000259" key="2">
    <source>
        <dbReference type="Pfam" id="PF22886"/>
    </source>
</evidence>
<evidence type="ECO:0000259" key="1">
    <source>
        <dbReference type="Pfam" id="PF10020"/>
    </source>
</evidence>
<name>A0ABV8ZAD1_9FLAO</name>
<evidence type="ECO:0000313" key="3">
    <source>
        <dbReference type="EMBL" id="MFC4476025.1"/>
    </source>
</evidence>
<feature type="domain" description="DUF2262" evidence="1">
    <location>
        <begin position="144"/>
        <end position="280"/>
    </location>
</feature>
<proteinExistence type="predicted"/>
<gene>
    <name evidence="3" type="ORF">ACFO3N_03000</name>
</gene>
<dbReference type="Pfam" id="PF22886">
    <property type="entry name" value="DUF7021"/>
    <property type="match status" value="1"/>
</dbReference>
<feature type="domain" description="DUF7021" evidence="2">
    <location>
        <begin position="10"/>
        <end position="136"/>
    </location>
</feature>
<sequence length="282" mass="32994">MFTKNKDYDSFSSKYQNIEKEILVLTSDKSGGAAKFYNSWDACQYFLAYIDLDTNELKNKDGRINWLISDKDEDENGISFPYYFKSGTIYHLKIRELIDKIVPEGMLPSAYNRFMVVEVLKEDVENDELLSILTEYRNPVKIVDDKLGEFELNKDYECFFGEIKWLNEYISVSLDVDIEDQNSWTKTLELLNQFFNEQEKRDFEFRTFAGKQLIDLANDWLEEENEEITENDFIKRISLSELVITFEGDYIAYYDDDNIFYGHIIELSGNIKTGLGSANIAG</sequence>
<organism evidence="3 4">
    <name type="scientific">Flavobacterium chungangensis</name>
    <dbReference type="NCBI Taxonomy" id="2708132"/>
    <lineage>
        <taxon>Bacteria</taxon>
        <taxon>Pseudomonadati</taxon>
        <taxon>Bacteroidota</taxon>
        <taxon>Flavobacteriia</taxon>
        <taxon>Flavobacteriales</taxon>
        <taxon>Flavobacteriaceae</taxon>
        <taxon>Flavobacterium</taxon>
    </lineage>
</organism>
<accession>A0ABV8ZAD1</accession>
<evidence type="ECO:0000313" key="4">
    <source>
        <dbReference type="Proteomes" id="UP001596003"/>
    </source>
</evidence>
<keyword evidence="4" id="KW-1185">Reference proteome</keyword>
<comment type="caution">
    <text evidence="3">The sequence shown here is derived from an EMBL/GenBank/DDBJ whole genome shotgun (WGS) entry which is preliminary data.</text>
</comment>
<dbReference type="RefSeq" id="WP_379795162.1">
    <property type="nucleotide sequence ID" value="NZ_JBHSFY010000001.1"/>
</dbReference>